<protein>
    <submittedName>
        <fullName evidence="1">Uncharacterized protein</fullName>
    </submittedName>
</protein>
<dbReference type="EMBL" id="LUWI01000029">
    <property type="protein sequence ID" value="KZU02585.1"/>
    <property type="molecule type" value="Genomic_DNA"/>
</dbReference>
<dbReference type="AlphaFoldDB" id="A0AB34XYM1"/>
<reference evidence="1 2" key="1">
    <citation type="submission" date="2016-03" db="EMBL/GenBank/DDBJ databases">
        <title>Comparative genomics of 54 Lactobacillus plantarum strains reveals genomic uncoupling from niche constraints.</title>
        <authorList>
            <person name="Martino M.E."/>
        </authorList>
    </citation>
    <scope>NUCLEOTIDE SEQUENCE [LARGE SCALE GENOMIC DNA]</scope>
    <source>
        <strain evidence="1 2">Nizo2260</strain>
    </source>
</reference>
<dbReference type="RefSeq" id="WP_003644549.1">
    <property type="nucleotide sequence ID" value="NZ_CAKMBJ010000003.1"/>
</dbReference>
<name>A0AB34XYM1_LACPN</name>
<sequence>MEINDYNLTNDAKFLIASMYKEYLDRRMAGMEKRQARSFDGVAEINSKIMPQWNEADVLDTCLELRDKGLITGSPANMTLVYINMTTDSVAALEVSFKDKLDKVIDFVSKVKNAIPFV</sequence>
<organism evidence="1 2">
    <name type="scientific">Lactiplantibacillus plantarum</name>
    <name type="common">Lactobacillus plantarum</name>
    <dbReference type="NCBI Taxonomy" id="1590"/>
    <lineage>
        <taxon>Bacteria</taxon>
        <taxon>Bacillati</taxon>
        <taxon>Bacillota</taxon>
        <taxon>Bacilli</taxon>
        <taxon>Lactobacillales</taxon>
        <taxon>Lactobacillaceae</taxon>
        <taxon>Lactiplantibacillus</taxon>
    </lineage>
</organism>
<comment type="caution">
    <text evidence="1">The sequence shown here is derived from an EMBL/GenBank/DDBJ whole genome shotgun (WGS) entry which is preliminary data.</text>
</comment>
<evidence type="ECO:0000313" key="2">
    <source>
        <dbReference type="Proteomes" id="UP000076989"/>
    </source>
</evidence>
<accession>A0AB34XYM1</accession>
<evidence type="ECO:0000313" key="1">
    <source>
        <dbReference type="EMBL" id="KZU02585.1"/>
    </source>
</evidence>
<dbReference type="Proteomes" id="UP000076989">
    <property type="component" value="Unassembled WGS sequence"/>
</dbReference>
<gene>
    <name evidence="1" type="ORF">Nizo2260_2226</name>
</gene>
<proteinExistence type="predicted"/>